<organism evidence="2 3">
    <name type="scientific">Chelydra serpentina</name>
    <name type="common">Snapping turtle</name>
    <name type="synonym">Testudo serpentina</name>
    <dbReference type="NCBI Taxonomy" id="8475"/>
    <lineage>
        <taxon>Eukaryota</taxon>
        <taxon>Metazoa</taxon>
        <taxon>Chordata</taxon>
        <taxon>Craniata</taxon>
        <taxon>Vertebrata</taxon>
        <taxon>Euteleostomi</taxon>
        <taxon>Archelosauria</taxon>
        <taxon>Testudinata</taxon>
        <taxon>Testudines</taxon>
        <taxon>Cryptodira</taxon>
        <taxon>Durocryptodira</taxon>
        <taxon>Americhelydia</taxon>
        <taxon>Chelydroidea</taxon>
        <taxon>Chelydridae</taxon>
        <taxon>Chelydra</taxon>
    </lineage>
</organism>
<reference evidence="2 3" key="1">
    <citation type="journal article" date="2020" name="G3 (Bethesda)">
        <title>Draft Genome of the Common Snapping Turtle, Chelydra serpentina, a Model for Phenotypic Plasticity in Reptiles.</title>
        <authorList>
            <person name="Das D."/>
            <person name="Singh S.K."/>
            <person name="Bierstedt J."/>
            <person name="Erickson A."/>
            <person name="Galli G.L.J."/>
            <person name="Crossley D.A. 2nd"/>
            <person name="Rhen T."/>
        </authorList>
    </citation>
    <scope>NUCLEOTIDE SEQUENCE [LARGE SCALE GENOMIC DNA]</scope>
    <source>
        <strain evidence="2">KW</strain>
    </source>
</reference>
<evidence type="ECO:0000256" key="1">
    <source>
        <dbReference type="SAM" id="MobiDB-lite"/>
    </source>
</evidence>
<evidence type="ECO:0000313" key="2">
    <source>
        <dbReference type="EMBL" id="KAG6925972.1"/>
    </source>
</evidence>
<protein>
    <submittedName>
        <fullName evidence="2">Uncharacterized protein</fullName>
    </submittedName>
</protein>
<dbReference type="AlphaFoldDB" id="A0A8T1SA73"/>
<comment type="caution">
    <text evidence="2">The sequence shown here is derived from an EMBL/GenBank/DDBJ whole genome shotgun (WGS) entry which is preliminary data.</text>
</comment>
<evidence type="ECO:0000313" key="3">
    <source>
        <dbReference type="Proteomes" id="UP000765507"/>
    </source>
</evidence>
<feature type="region of interest" description="Disordered" evidence="1">
    <location>
        <begin position="53"/>
        <end position="75"/>
    </location>
</feature>
<proteinExistence type="predicted"/>
<sequence>MHIGLLLSIHQRSRMLSRKMSLRILFLLAGSLAGPSLAPAPLFYLEVSSDPLPEETPPGSCASRRQPTWTASSCC</sequence>
<name>A0A8T1SA73_CHESE</name>
<gene>
    <name evidence="2" type="ORF">G0U57_013002</name>
</gene>
<keyword evidence="3" id="KW-1185">Reference proteome</keyword>
<feature type="compositionally biased region" description="Polar residues" evidence="1">
    <location>
        <begin position="63"/>
        <end position="75"/>
    </location>
</feature>
<accession>A0A8T1SA73</accession>
<dbReference type="EMBL" id="JAHGAV010000354">
    <property type="protein sequence ID" value="KAG6925972.1"/>
    <property type="molecule type" value="Genomic_DNA"/>
</dbReference>
<dbReference type="Proteomes" id="UP000765507">
    <property type="component" value="Unassembled WGS sequence"/>
</dbReference>